<dbReference type="Proteomes" id="UP000193560">
    <property type="component" value="Unassembled WGS sequence"/>
</dbReference>
<evidence type="ECO:0000313" key="9">
    <source>
        <dbReference type="Proteomes" id="UP000193560"/>
    </source>
</evidence>
<comment type="subcellular location">
    <subcellularLocation>
        <location evidence="1">Membrane</location>
        <topology evidence="1">Multi-pass membrane protein</topology>
    </subcellularLocation>
</comment>
<dbReference type="PROSITE" id="PS50850">
    <property type="entry name" value="MFS"/>
    <property type="match status" value="1"/>
</dbReference>
<evidence type="ECO:0000256" key="3">
    <source>
        <dbReference type="ARBA" id="ARBA00022692"/>
    </source>
</evidence>
<feature type="transmembrane region" description="Helical" evidence="6">
    <location>
        <begin position="27"/>
        <end position="44"/>
    </location>
</feature>
<dbReference type="InterPro" id="IPR036259">
    <property type="entry name" value="MFS_trans_sf"/>
</dbReference>
<accession>A0A1X2I4W9</accession>
<keyword evidence="9" id="KW-1185">Reference proteome</keyword>
<dbReference type="AlphaFoldDB" id="A0A1X2I4W9"/>
<dbReference type="InterPro" id="IPR011701">
    <property type="entry name" value="MFS"/>
</dbReference>
<feature type="domain" description="Major facilitator superfamily (MFS) profile" evidence="7">
    <location>
        <begin position="1"/>
        <end position="165"/>
    </location>
</feature>
<proteinExistence type="predicted"/>
<evidence type="ECO:0000256" key="2">
    <source>
        <dbReference type="ARBA" id="ARBA00022448"/>
    </source>
</evidence>
<dbReference type="PANTHER" id="PTHR23502:SF51">
    <property type="entry name" value="QUINIDINE RESISTANCE PROTEIN 1-RELATED"/>
    <property type="match status" value="1"/>
</dbReference>
<evidence type="ECO:0000256" key="1">
    <source>
        <dbReference type="ARBA" id="ARBA00004141"/>
    </source>
</evidence>
<dbReference type="PANTHER" id="PTHR23502">
    <property type="entry name" value="MAJOR FACILITATOR SUPERFAMILY"/>
    <property type="match status" value="1"/>
</dbReference>
<evidence type="ECO:0000259" key="7">
    <source>
        <dbReference type="PROSITE" id="PS50850"/>
    </source>
</evidence>
<keyword evidence="4 6" id="KW-1133">Transmembrane helix</keyword>
<keyword evidence="5 6" id="KW-0472">Membrane</keyword>
<dbReference type="GO" id="GO:0022857">
    <property type="term" value="F:transmembrane transporter activity"/>
    <property type="evidence" value="ECO:0007669"/>
    <property type="project" value="InterPro"/>
</dbReference>
<keyword evidence="2" id="KW-0813">Transport</keyword>
<name>A0A1X2I4W9_9FUNG</name>
<sequence>MTLYLIVQGLSPAFRGALADLWGRRPVFLLTGLIYCLSCIGSAISTTYDLLLFLLMVQLFSASCLTAVRADMVSDIAQPSKCAGYYGFYTMGKLLGRVLDPIIGVIVAGRSASATASNNLTRCLLGAVTTVCVDPGIQYIGAGWFFMSYNSDIQCTLPVFIENWT</sequence>
<evidence type="ECO:0000256" key="5">
    <source>
        <dbReference type="ARBA" id="ARBA00023136"/>
    </source>
</evidence>
<keyword evidence="3 6" id="KW-0812">Transmembrane</keyword>
<dbReference type="OrthoDB" id="440553at2759"/>
<evidence type="ECO:0000313" key="8">
    <source>
        <dbReference type="EMBL" id="ORZ08425.1"/>
    </source>
</evidence>
<dbReference type="Pfam" id="PF07690">
    <property type="entry name" value="MFS_1"/>
    <property type="match status" value="1"/>
</dbReference>
<dbReference type="STRING" id="90262.A0A1X2I4W9"/>
<reference evidence="8 9" key="1">
    <citation type="submission" date="2016-07" db="EMBL/GenBank/DDBJ databases">
        <title>Pervasive Adenine N6-methylation of Active Genes in Fungi.</title>
        <authorList>
            <consortium name="DOE Joint Genome Institute"/>
            <person name="Mondo S.J."/>
            <person name="Dannebaum R.O."/>
            <person name="Kuo R.C."/>
            <person name="Labutti K."/>
            <person name="Haridas S."/>
            <person name="Kuo A."/>
            <person name="Salamov A."/>
            <person name="Ahrendt S.R."/>
            <person name="Lipzen A."/>
            <person name="Sullivan W."/>
            <person name="Andreopoulos W.B."/>
            <person name="Clum A."/>
            <person name="Lindquist E."/>
            <person name="Daum C."/>
            <person name="Ramamoorthy G.K."/>
            <person name="Gryganskyi A."/>
            <person name="Culley D."/>
            <person name="Magnuson J.K."/>
            <person name="James T.Y."/>
            <person name="O'Malley M.A."/>
            <person name="Stajich J.E."/>
            <person name="Spatafora J.W."/>
            <person name="Visel A."/>
            <person name="Grigoriev I.V."/>
        </authorList>
    </citation>
    <scope>NUCLEOTIDE SEQUENCE [LARGE SCALE GENOMIC DNA]</scope>
    <source>
        <strain evidence="8 9">NRRL 1336</strain>
    </source>
</reference>
<dbReference type="GO" id="GO:0005886">
    <property type="term" value="C:plasma membrane"/>
    <property type="evidence" value="ECO:0007669"/>
    <property type="project" value="TreeGrafter"/>
</dbReference>
<dbReference type="InterPro" id="IPR020846">
    <property type="entry name" value="MFS_dom"/>
</dbReference>
<evidence type="ECO:0000256" key="6">
    <source>
        <dbReference type="SAM" id="Phobius"/>
    </source>
</evidence>
<dbReference type="Gene3D" id="1.20.1720.10">
    <property type="entry name" value="Multidrug resistance protein D"/>
    <property type="match status" value="1"/>
</dbReference>
<dbReference type="SUPFAM" id="SSF103473">
    <property type="entry name" value="MFS general substrate transporter"/>
    <property type="match status" value="1"/>
</dbReference>
<organism evidence="8 9">
    <name type="scientific">Absidia repens</name>
    <dbReference type="NCBI Taxonomy" id="90262"/>
    <lineage>
        <taxon>Eukaryota</taxon>
        <taxon>Fungi</taxon>
        <taxon>Fungi incertae sedis</taxon>
        <taxon>Mucoromycota</taxon>
        <taxon>Mucoromycotina</taxon>
        <taxon>Mucoromycetes</taxon>
        <taxon>Mucorales</taxon>
        <taxon>Cunninghamellaceae</taxon>
        <taxon>Absidia</taxon>
    </lineage>
</organism>
<evidence type="ECO:0000256" key="4">
    <source>
        <dbReference type="ARBA" id="ARBA00022989"/>
    </source>
</evidence>
<dbReference type="EMBL" id="MCGE01000031">
    <property type="protein sequence ID" value="ORZ08425.1"/>
    <property type="molecule type" value="Genomic_DNA"/>
</dbReference>
<protein>
    <recommendedName>
        <fullName evidence="7">Major facilitator superfamily (MFS) profile domain-containing protein</fullName>
    </recommendedName>
</protein>
<comment type="caution">
    <text evidence="8">The sequence shown here is derived from an EMBL/GenBank/DDBJ whole genome shotgun (WGS) entry which is preliminary data.</text>
</comment>
<gene>
    <name evidence="8" type="ORF">BCR42DRAFT_442233</name>
</gene>